<accession>A0A3P7JT96</accession>
<evidence type="ECO:0000313" key="3">
    <source>
        <dbReference type="Proteomes" id="UP000277928"/>
    </source>
</evidence>
<evidence type="ECO:0000313" key="2">
    <source>
        <dbReference type="EMBL" id="VDM91859.1"/>
    </source>
</evidence>
<reference evidence="2 3" key="1">
    <citation type="submission" date="2018-08" db="EMBL/GenBank/DDBJ databases">
        <authorList>
            <person name="Laetsch R D."/>
            <person name="Stevens L."/>
            <person name="Kumar S."/>
            <person name="Blaxter L. M."/>
        </authorList>
    </citation>
    <scope>NUCLEOTIDE SEQUENCE [LARGE SCALE GENOMIC DNA]</scope>
</reference>
<keyword evidence="3" id="KW-1185">Reference proteome</keyword>
<feature type="compositionally biased region" description="Low complexity" evidence="1">
    <location>
        <begin position="121"/>
        <end position="134"/>
    </location>
</feature>
<sequence length="149" mass="16979">MQLPVQETAEQLSRLCRSYGFSNIQRRFNLTASMIQKFPRRHDFVGLNAEHKCSTRRQNQERNIIVRDNEMIYVKLDPSNHQFHNATTVAQTVRKIYKNKGYFIHRMSERKHKNAKRVPVAATSTTTAAAAAAGSSGGGSSQNNWDAER</sequence>
<evidence type="ECO:0000256" key="1">
    <source>
        <dbReference type="SAM" id="MobiDB-lite"/>
    </source>
</evidence>
<proteinExistence type="predicted"/>
<dbReference type="EMBL" id="UYRX01001653">
    <property type="protein sequence ID" value="VDM91859.1"/>
    <property type="molecule type" value="Genomic_DNA"/>
</dbReference>
<dbReference type="Proteomes" id="UP000277928">
    <property type="component" value="Unassembled WGS sequence"/>
</dbReference>
<dbReference type="AlphaFoldDB" id="A0A3P7JT96"/>
<feature type="region of interest" description="Disordered" evidence="1">
    <location>
        <begin position="110"/>
        <end position="149"/>
    </location>
</feature>
<protein>
    <submittedName>
        <fullName evidence="2">Uncharacterized protein</fullName>
    </submittedName>
</protein>
<name>A0A3P7JT96_LITSI</name>
<gene>
    <name evidence="2" type="ORF">NLS_LOCUS9511</name>
</gene>
<organism evidence="2 3">
    <name type="scientific">Litomosoides sigmodontis</name>
    <name type="common">Filarial nematode worm</name>
    <dbReference type="NCBI Taxonomy" id="42156"/>
    <lineage>
        <taxon>Eukaryota</taxon>
        <taxon>Metazoa</taxon>
        <taxon>Ecdysozoa</taxon>
        <taxon>Nematoda</taxon>
        <taxon>Chromadorea</taxon>
        <taxon>Rhabditida</taxon>
        <taxon>Spirurina</taxon>
        <taxon>Spiruromorpha</taxon>
        <taxon>Filarioidea</taxon>
        <taxon>Onchocercidae</taxon>
        <taxon>Litomosoides</taxon>
    </lineage>
</organism>